<gene>
    <name evidence="2" type="ORF">EUGRSUZ_E04269</name>
</gene>
<sequence>MSMGFKERNARRALYMTNNDVVSAVDFLIEEKAKKLQKREEDMKRRLCIQISMGSIKNLLNLAASKSLME</sequence>
<dbReference type="InterPro" id="IPR015940">
    <property type="entry name" value="UBA"/>
</dbReference>
<dbReference type="Gramene" id="KCW75507">
    <property type="protein sequence ID" value="KCW75507"/>
    <property type="gene ID" value="EUGRSUZ_E04269"/>
</dbReference>
<dbReference type="STRING" id="71139.A0A059CAX9"/>
<name>A0A059CAX9_EUCGR</name>
<accession>A0A059CAX9</accession>
<dbReference type="SUPFAM" id="SSF46934">
    <property type="entry name" value="UBA-like"/>
    <property type="match status" value="1"/>
</dbReference>
<feature type="domain" description="UBA" evidence="1">
    <location>
        <begin position="1"/>
        <end position="31"/>
    </location>
</feature>
<evidence type="ECO:0000313" key="2">
    <source>
        <dbReference type="EMBL" id="KCW75507.1"/>
    </source>
</evidence>
<evidence type="ECO:0000259" key="1">
    <source>
        <dbReference type="PROSITE" id="PS50030"/>
    </source>
</evidence>
<organism evidence="2">
    <name type="scientific">Eucalyptus grandis</name>
    <name type="common">Flooded gum</name>
    <dbReference type="NCBI Taxonomy" id="71139"/>
    <lineage>
        <taxon>Eukaryota</taxon>
        <taxon>Viridiplantae</taxon>
        <taxon>Streptophyta</taxon>
        <taxon>Embryophyta</taxon>
        <taxon>Tracheophyta</taxon>
        <taxon>Spermatophyta</taxon>
        <taxon>Magnoliopsida</taxon>
        <taxon>eudicotyledons</taxon>
        <taxon>Gunneridae</taxon>
        <taxon>Pentapetalae</taxon>
        <taxon>rosids</taxon>
        <taxon>malvids</taxon>
        <taxon>Myrtales</taxon>
        <taxon>Myrtaceae</taxon>
        <taxon>Myrtoideae</taxon>
        <taxon>Eucalypteae</taxon>
        <taxon>Eucalyptus</taxon>
    </lineage>
</organism>
<dbReference type="PROSITE" id="PS50030">
    <property type="entry name" value="UBA"/>
    <property type="match status" value="1"/>
</dbReference>
<dbReference type="Gene3D" id="1.10.8.10">
    <property type="entry name" value="DNA helicase RuvA subunit, C-terminal domain"/>
    <property type="match status" value="1"/>
</dbReference>
<dbReference type="AlphaFoldDB" id="A0A059CAX9"/>
<dbReference type="InParanoid" id="A0A059CAX9"/>
<protein>
    <recommendedName>
        <fullName evidence="1">UBA domain-containing protein</fullName>
    </recommendedName>
</protein>
<proteinExistence type="predicted"/>
<dbReference type="InterPro" id="IPR009060">
    <property type="entry name" value="UBA-like_sf"/>
</dbReference>
<dbReference type="EMBL" id="KK198757">
    <property type="protein sequence ID" value="KCW75507.1"/>
    <property type="molecule type" value="Genomic_DNA"/>
</dbReference>
<reference evidence="2" key="1">
    <citation type="submission" date="2013-07" db="EMBL/GenBank/DDBJ databases">
        <title>The genome of Eucalyptus grandis.</title>
        <authorList>
            <person name="Schmutz J."/>
            <person name="Hayes R."/>
            <person name="Myburg A."/>
            <person name="Tuskan G."/>
            <person name="Grattapaglia D."/>
            <person name="Rokhsar D.S."/>
        </authorList>
    </citation>
    <scope>NUCLEOTIDE SEQUENCE</scope>
    <source>
        <tissue evidence="2">Leaf extractions</tissue>
    </source>
</reference>
<dbReference type="Pfam" id="PF22562">
    <property type="entry name" value="UBA_7"/>
    <property type="match status" value="1"/>
</dbReference>